<dbReference type="Proteomes" id="UP000599391">
    <property type="component" value="Unassembled WGS sequence"/>
</dbReference>
<evidence type="ECO:0000313" key="1">
    <source>
        <dbReference type="EMBL" id="MBH8554932.1"/>
    </source>
</evidence>
<organism evidence="1 2">
    <name type="scientific">Atlanticothrix silvestris CENA357</name>
    <dbReference type="NCBI Taxonomy" id="1725252"/>
    <lineage>
        <taxon>Bacteria</taxon>
        <taxon>Bacillati</taxon>
        <taxon>Cyanobacteriota</taxon>
        <taxon>Cyanophyceae</taxon>
        <taxon>Nostocales</taxon>
        <taxon>Nodulariaceae</taxon>
        <taxon>Atlanticothrix</taxon>
        <taxon>Atlanticothrix silvestris</taxon>
    </lineage>
</organism>
<accession>A0A8J7L7B6</accession>
<dbReference type="RefSeq" id="WP_214441180.1">
    <property type="nucleotide sequence ID" value="NZ_JAECZB010000085.1"/>
</dbReference>
<dbReference type="AlphaFoldDB" id="A0A8J7L7B6"/>
<sequence length="80" mass="8636">MEKLKLAEVLRAKSDFEFLAECWNDDPALQIVIRKQKSEVSAVGIGGGGWGAGKVGGVAMGEAPLLFNLVQEINKKFCNN</sequence>
<name>A0A8J7L7B6_9CYAN</name>
<reference evidence="1 2" key="1">
    <citation type="journal article" date="2021" name="Int. J. Syst. Evol. Microbiol.">
        <title>Amazonocrinis nigriterrae gen. nov., sp. nov., Atlanticothrix silvestris gen. nov., sp. nov. and Dendronalium phyllosphericum gen. nov., sp. nov., nostocacean cyanobacteria from Brazilian environments.</title>
        <authorList>
            <person name="Alvarenga D.O."/>
            <person name="Andreote A.P.D."/>
            <person name="Branco L.H.Z."/>
            <person name="Delbaje E."/>
            <person name="Cruz R.B."/>
            <person name="Varani A.M."/>
            <person name="Fiore M.F."/>
        </authorList>
    </citation>
    <scope>NUCLEOTIDE SEQUENCE [LARGE SCALE GENOMIC DNA]</scope>
    <source>
        <strain evidence="1 2">CENA357</strain>
    </source>
</reference>
<protein>
    <submittedName>
        <fullName evidence="1">Uncharacterized protein</fullName>
    </submittedName>
</protein>
<keyword evidence="2" id="KW-1185">Reference proteome</keyword>
<proteinExistence type="predicted"/>
<gene>
    <name evidence="1" type="ORF">I8751_21800</name>
</gene>
<evidence type="ECO:0000313" key="2">
    <source>
        <dbReference type="Proteomes" id="UP000599391"/>
    </source>
</evidence>
<comment type="caution">
    <text evidence="1">The sequence shown here is derived from an EMBL/GenBank/DDBJ whole genome shotgun (WGS) entry which is preliminary data.</text>
</comment>
<dbReference type="EMBL" id="JAECZB010000085">
    <property type="protein sequence ID" value="MBH8554932.1"/>
    <property type="molecule type" value="Genomic_DNA"/>
</dbReference>